<feature type="signal peptide" evidence="1">
    <location>
        <begin position="1"/>
        <end position="24"/>
    </location>
</feature>
<dbReference type="Proteomes" id="UP001362999">
    <property type="component" value="Unassembled WGS sequence"/>
</dbReference>
<sequence>MHFSIPSAFAALSVIVSLTPYASAFVIDTFSDTGCANSVQSGVNIYDNTCATWPNAFKSFKITTFGGSHQKGYFFAPDNCGSLPGALRSGYVDSTTHDFVLGNCYNFNNAAANAVASYAG</sequence>
<proteinExistence type="predicted"/>
<keyword evidence="1" id="KW-0732">Signal</keyword>
<comment type="caution">
    <text evidence="2">The sequence shown here is derived from an EMBL/GenBank/DDBJ whole genome shotgun (WGS) entry which is preliminary data.</text>
</comment>
<keyword evidence="3" id="KW-1185">Reference proteome</keyword>
<name>A0AAW0EHW5_9AGAR</name>
<protein>
    <submittedName>
        <fullName evidence="2">Uncharacterized protein</fullName>
    </submittedName>
</protein>
<feature type="chain" id="PRO_5043552993" evidence="1">
    <location>
        <begin position="25"/>
        <end position="120"/>
    </location>
</feature>
<evidence type="ECO:0000256" key="1">
    <source>
        <dbReference type="SAM" id="SignalP"/>
    </source>
</evidence>
<evidence type="ECO:0000313" key="3">
    <source>
        <dbReference type="Proteomes" id="UP001362999"/>
    </source>
</evidence>
<gene>
    <name evidence="2" type="ORF">R3P38DRAFT_3420413</name>
</gene>
<evidence type="ECO:0000313" key="2">
    <source>
        <dbReference type="EMBL" id="KAK7065027.1"/>
    </source>
</evidence>
<dbReference type="EMBL" id="JAWWNJ010000001">
    <property type="protein sequence ID" value="KAK7065027.1"/>
    <property type="molecule type" value="Genomic_DNA"/>
</dbReference>
<dbReference type="AlphaFoldDB" id="A0AAW0EHW5"/>
<organism evidence="2 3">
    <name type="scientific">Favolaschia claudopus</name>
    <dbReference type="NCBI Taxonomy" id="2862362"/>
    <lineage>
        <taxon>Eukaryota</taxon>
        <taxon>Fungi</taxon>
        <taxon>Dikarya</taxon>
        <taxon>Basidiomycota</taxon>
        <taxon>Agaricomycotina</taxon>
        <taxon>Agaricomycetes</taxon>
        <taxon>Agaricomycetidae</taxon>
        <taxon>Agaricales</taxon>
        <taxon>Marasmiineae</taxon>
        <taxon>Mycenaceae</taxon>
        <taxon>Favolaschia</taxon>
    </lineage>
</organism>
<reference evidence="2 3" key="1">
    <citation type="journal article" date="2024" name="J Genomics">
        <title>Draft genome sequencing and assembly of Favolaschia claudopus CIRM-BRFM 2984 isolated from oak limbs.</title>
        <authorList>
            <person name="Navarro D."/>
            <person name="Drula E."/>
            <person name="Chaduli D."/>
            <person name="Cazenave R."/>
            <person name="Ahrendt S."/>
            <person name="Wang J."/>
            <person name="Lipzen A."/>
            <person name="Daum C."/>
            <person name="Barry K."/>
            <person name="Grigoriev I.V."/>
            <person name="Favel A."/>
            <person name="Rosso M.N."/>
            <person name="Martin F."/>
        </authorList>
    </citation>
    <scope>NUCLEOTIDE SEQUENCE [LARGE SCALE GENOMIC DNA]</scope>
    <source>
        <strain evidence="2 3">CIRM-BRFM 2984</strain>
    </source>
</reference>
<accession>A0AAW0EHW5</accession>